<evidence type="ECO:0000256" key="1">
    <source>
        <dbReference type="SAM" id="MobiDB-lite"/>
    </source>
</evidence>
<feature type="domain" description="DUF2264" evidence="3">
    <location>
        <begin position="377"/>
        <end position="652"/>
    </location>
</feature>
<feature type="domain" description="DUF2264" evidence="2">
    <location>
        <begin position="21"/>
        <end position="369"/>
    </location>
</feature>
<dbReference type="STRING" id="1073090.A0A1L9SK66"/>
<name>A0A1L9SK66_9EURO</name>
<dbReference type="InterPro" id="IPR049237">
    <property type="entry name" value="DUF2264_C"/>
</dbReference>
<feature type="region of interest" description="Disordered" evidence="1">
    <location>
        <begin position="536"/>
        <end position="557"/>
    </location>
</feature>
<evidence type="ECO:0000259" key="2">
    <source>
        <dbReference type="Pfam" id="PF10022"/>
    </source>
</evidence>
<evidence type="ECO:0008006" key="6">
    <source>
        <dbReference type="Google" id="ProtNLM"/>
    </source>
</evidence>
<dbReference type="RefSeq" id="XP_022581996.1">
    <property type="nucleotide sequence ID" value="XM_022727964.1"/>
</dbReference>
<dbReference type="Pfam" id="PF10022">
    <property type="entry name" value="DUF2264"/>
    <property type="match status" value="1"/>
</dbReference>
<evidence type="ECO:0000259" key="3">
    <source>
        <dbReference type="Pfam" id="PF20938"/>
    </source>
</evidence>
<dbReference type="OrthoDB" id="5150166at2759"/>
<protein>
    <recommendedName>
        <fullName evidence="6">DUF2264 domain-containing protein</fullName>
    </recommendedName>
</protein>
<accession>A0A1L9SK66</accession>
<dbReference type="PANTHER" id="PTHR35339:SF4">
    <property type="entry name" value="LINALOOL DEHYDRATASE_ISOMERASE DOMAIN-CONTAINING PROTEIN"/>
    <property type="match status" value="1"/>
</dbReference>
<proteinExistence type="predicted"/>
<dbReference type="InterPro" id="IPR016624">
    <property type="entry name" value="UCP014753"/>
</dbReference>
<keyword evidence="5" id="KW-1185">Reference proteome</keyword>
<dbReference type="InterPro" id="IPR049349">
    <property type="entry name" value="DUF2264_N"/>
</dbReference>
<dbReference type="Pfam" id="PF20938">
    <property type="entry name" value="DUF2264_C"/>
    <property type="match status" value="1"/>
</dbReference>
<gene>
    <name evidence="4" type="ORF">ASPZODRAFT_24410</name>
</gene>
<evidence type="ECO:0000313" key="5">
    <source>
        <dbReference type="Proteomes" id="UP000184188"/>
    </source>
</evidence>
<dbReference type="VEuPathDB" id="FungiDB:ASPZODRAFT_24410"/>
<dbReference type="EMBL" id="KV878340">
    <property type="protein sequence ID" value="OJJ47486.1"/>
    <property type="molecule type" value="Genomic_DNA"/>
</dbReference>
<dbReference type="Proteomes" id="UP000184188">
    <property type="component" value="Unassembled WGS sequence"/>
</dbReference>
<feature type="region of interest" description="Disordered" evidence="1">
    <location>
        <begin position="1"/>
        <end position="20"/>
    </location>
</feature>
<dbReference type="PIRSF" id="PIRSF014753">
    <property type="entry name" value="UCP014753"/>
    <property type="match status" value="1"/>
</dbReference>
<sequence length="654" mass="72640">MSVQANGRTPSQPFSQSPFQTRSDFQEACKAILDPLVPRFTPGCSRIKIGSSTTRFDEGGAQIEGFARPLWGLGSLLAGGYQYSEAARWRQGLINGTDPNSPEFWGEIEDLDQRMVEMCPIGYALAVAPHEFWDPLTESQRNNVAAWLASINAREMPNTNWLWFRVFANLGLRKNGAPYSLQRIEADMDHLDTFHVGGGWSNDGPKSHHQMDYYSGSFAIQFLQLLYSKLAGDFDPERAERYRVRAKEFARDFVHYFNPDGSAIAFGRSLTYRFAMVGFWGALAFADVELPAPLTWGVVRGILLRHFRWWSTKEDIFNSDGTLCLGYCYANMYVTENYNSPGSPYWCCLSFTPLALPETHPFWTAAEEAYPSAALAEITALTYPKHITVRRGGHSFLLSSGQACHYPLKATQAKYGKFAYSSAFAYSVPTGGYQLEQHAPDSMLAISADGGEIWQTRRQALDARFEWHDEIPVLVSGWNPFPDVEVDSYLIPPTADHPNWHVRVHRVRTGRAIMTSEGAFAIYGCRSDTGRLLGPLKLSSNTSSSSSSPSSSSLEGTMHQSQQALAVSIKGAVGIVELQDTVERDGRIVLADPNSNLIDGRTVLPSLGRALQADTETWFVTAVFALPADAGGKWREKWQSGWEKRPGIPSGIIC</sequence>
<dbReference type="AlphaFoldDB" id="A0A1L9SK66"/>
<dbReference type="GeneID" id="34614428"/>
<evidence type="ECO:0000313" key="4">
    <source>
        <dbReference type="EMBL" id="OJJ47486.1"/>
    </source>
</evidence>
<feature type="compositionally biased region" description="Low complexity" evidence="1">
    <location>
        <begin position="539"/>
        <end position="553"/>
    </location>
</feature>
<organism evidence="4 5">
    <name type="scientific">Penicilliopsis zonata CBS 506.65</name>
    <dbReference type="NCBI Taxonomy" id="1073090"/>
    <lineage>
        <taxon>Eukaryota</taxon>
        <taxon>Fungi</taxon>
        <taxon>Dikarya</taxon>
        <taxon>Ascomycota</taxon>
        <taxon>Pezizomycotina</taxon>
        <taxon>Eurotiomycetes</taxon>
        <taxon>Eurotiomycetidae</taxon>
        <taxon>Eurotiales</taxon>
        <taxon>Aspergillaceae</taxon>
        <taxon>Penicilliopsis</taxon>
    </lineage>
</organism>
<dbReference type="PANTHER" id="PTHR35339">
    <property type="entry name" value="LINALOOL DEHYDRATASE_ISOMERASE DOMAIN-CONTAINING PROTEIN"/>
    <property type="match status" value="1"/>
</dbReference>
<reference evidence="5" key="1">
    <citation type="journal article" date="2017" name="Genome Biol.">
        <title>Comparative genomics reveals high biological diversity and specific adaptations in the industrially and medically important fungal genus Aspergillus.</title>
        <authorList>
            <person name="de Vries R.P."/>
            <person name="Riley R."/>
            <person name="Wiebenga A."/>
            <person name="Aguilar-Osorio G."/>
            <person name="Amillis S."/>
            <person name="Uchima C.A."/>
            <person name="Anderluh G."/>
            <person name="Asadollahi M."/>
            <person name="Askin M."/>
            <person name="Barry K."/>
            <person name="Battaglia E."/>
            <person name="Bayram O."/>
            <person name="Benocci T."/>
            <person name="Braus-Stromeyer S.A."/>
            <person name="Caldana C."/>
            <person name="Canovas D."/>
            <person name="Cerqueira G.C."/>
            <person name="Chen F."/>
            <person name="Chen W."/>
            <person name="Choi C."/>
            <person name="Clum A."/>
            <person name="Dos Santos R.A."/>
            <person name="Damasio A.R."/>
            <person name="Diallinas G."/>
            <person name="Emri T."/>
            <person name="Fekete E."/>
            <person name="Flipphi M."/>
            <person name="Freyberg S."/>
            <person name="Gallo A."/>
            <person name="Gournas C."/>
            <person name="Habgood R."/>
            <person name="Hainaut M."/>
            <person name="Harispe M.L."/>
            <person name="Henrissat B."/>
            <person name="Hilden K.S."/>
            <person name="Hope R."/>
            <person name="Hossain A."/>
            <person name="Karabika E."/>
            <person name="Karaffa L."/>
            <person name="Karanyi Z."/>
            <person name="Krasevec N."/>
            <person name="Kuo A."/>
            <person name="Kusch H."/>
            <person name="LaButti K."/>
            <person name="Lagendijk E.L."/>
            <person name="Lapidus A."/>
            <person name="Levasseur A."/>
            <person name="Lindquist E."/>
            <person name="Lipzen A."/>
            <person name="Logrieco A.F."/>
            <person name="MacCabe A."/>
            <person name="Maekelae M.R."/>
            <person name="Malavazi I."/>
            <person name="Melin P."/>
            <person name="Meyer V."/>
            <person name="Mielnichuk N."/>
            <person name="Miskei M."/>
            <person name="Molnar A.P."/>
            <person name="Mule G."/>
            <person name="Ngan C.Y."/>
            <person name="Orejas M."/>
            <person name="Orosz E."/>
            <person name="Ouedraogo J.P."/>
            <person name="Overkamp K.M."/>
            <person name="Park H.-S."/>
            <person name="Perrone G."/>
            <person name="Piumi F."/>
            <person name="Punt P.J."/>
            <person name="Ram A.F."/>
            <person name="Ramon A."/>
            <person name="Rauscher S."/>
            <person name="Record E."/>
            <person name="Riano-Pachon D.M."/>
            <person name="Robert V."/>
            <person name="Roehrig J."/>
            <person name="Ruller R."/>
            <person name="Salamov A."/>
            <person name="Salih N.S."/>
            <person name="Samson R.A."/>
            <person name="Sandor E."/>
            <person name="Sanguinetti M."/>
            <person name="Schuetze T."/>
            <person name="Sepcic K."/>
            <person name="Shelest E."/>
            <person name="Sherlock G."/>
            <person name="Sophianopoulou V."/>
            <person name="Squina F.M."/>
            <person name="Sun H."/>
            <person name="Susca A."/>
            <person name="Todd R.B."/>
            <person name="Tsang A."/>
            <person name="Unkles S.E."/>
            <person name="van de Wiele N."/>
            <person name="van Rossen-Uffink D."/>
            <person name="Oliveira J.V."/>
            <person name="Vesth T.C."/>
            <person name="Visser J."/>
            <person name="Yu J.-H."/>
            <person name="Zhou M."/>
            <person name="Andersen M.R."/>
            <person name="Archer D.B."/>
            <person name="Baker S.E."/>
            <person name="Benoit I."/>
            <person name="Brakhage A.A."/>
            <person name="Braus G.H."/>
            <person name="Fischer R."/>
            <person name="Frisvad J.C."/>
            <person name="Goldman G.H."/>
            <person name="Houbraken J."/>
            <person name="Oakley B."/>
            <person name="Pocsi I."/>
            <person name="Scazzocchio C."/>
            <person name="Seiboth B."/>
            <person name="vanKuyk P.A."/>
            <person name="Wortman J."/>
            <person name="Dyer P.S."/>
            <person name="Grigoriev I.V."/>
        </authorList>
    </citation>
    <scope>NUCLEOTIDE SEQUENCE [LARGE SCALE GENOMIC DNA]</scope>
    <source>
        <strain evidence="5">CBS 506.65</strain>
    </source>
</reference>